<name>A0A397S8P3_9GLOM</name>
<sequence length="160" mass="18400">MKLNQLNEFFNSLNKNLSIINQSCWNLINVLSSADDLIRFLTEHNINDLMDDHTDGKLIQEDTITISTLIQVKRFLLPLMNKNEINDTASFLVSLTNVMKDFTFGKMIALCNNSNMALRKMYKDISNRFEIAKEIIMNAVPNGTYVFARDKKEDKCIVSL</sequence>
<keyword evidence="2" id="KW-1185">Reference proteome</keyword>
<reference evidence="1 2" key="1">
    <citation type="submission" date="2018-06" db="EMBL/GenBank/DDBJ databases">
        <title>Comparative genomics reveals the genomic features of Rhizophagus irregularis, R. cerebriforme, R. diaphanum and Gigaspora rosea, and their symbiotic lifestyle signature.</title>
        <authorList>
            <person name="Morin E."/>
            <person name="San Clemente H."/>
            <person name="Chen E.C.H."/>
            <person name="De La Providencia I."/>
            <person name="Hainaut M."/>
            <person name="Kuo A."/>
            <person name="Kohler A."/>
            <person name="Murat C."/>
            <person name="Tang N."/>
            <person name="Roy S."/>
            <person name="Loubradou J."/>
            <person name="Henrissat B."/>
            <person name="Grigoriev I.V."/>
            <person name="Corradi N."/>
            <person name="Roux C."/>
            <person name="Martin F.M."/>
        </authorList>
    </citation>
    <scope>NUCLEOTIDE SEQUENCE [LARGE SCALE GENOMIC DNA]</scope>
    <source>
        <strain evidence="1 2">DAOM 227022</strain>
    </source>
</reference>
<accession>A0A397S8P3</accession>
<gene>
    <name evidence="1" type="ORF">C1645_787802</name>
</gene>
<evidence type="ECO:0000313" key="1">
    <source>
        <dbReference type="EMBL" id="RIA82690.1"/>
    </source>
</evidence>
<dbReference type="OrthoDB" id="2447043at2759"/>
<protein>
    <submittedName>
        <fullName evidence="1">Uncharacterized protein</fullName>
    </submittedName>
</protein>
<proteinExistence type="predicted"/>
<dbReference type="Proteomes" id="UP000265703">
    <property type="component" value="Unassembled WGS sequence"/>
</dbReference>
<comment type="caution">
    <text evidence="1">The sequence shown here is derived from an EMBL/GenBank/DDBJ whole genome shotgun (WGS) entry which is preliminary data.</text>
</comment>
<feature type="non-terminal residue" evidence="1">
    <location>
        <position position="160"/>
    </location>
</feature>
<evidence type="ECO:0000313" key="2">
    <source>
        <dbReference type="Proteomes" id="UP000265703"/>
    </source>
</evidence>
<dbReference type="AlphaFoldDB" id="A0A397S8P3"/>
<dbReference type="EMBL" id="QKYT01000641">
    <property type="protein sequence ID" value="RIA82690.1"/>
    <property type="molecule type" value="Genomic_DNA"/>
</dbReference>
<dbReference type="STRING" id="658196.A0A397S8P3"/>
<organism evidence="1 2">
    <name type="scientific">Glomus cerebriforme</name>
    <dbReference type="NCBI Taxonomy" id="658196"/>
    <lineage>
        <taxon>Eukaryota</taxon>
        <taxon>Fungi</taxon>
        <taxon>Fungi incertae sedis</taxon>
        <taxon>Mucoromycota</taxon>
        <taxon>Glomeromycotina</taxon>
        <taxon>Glomeromycetes</taxon>
        <taxon>Glomerales</taxon>
        <taxon>Glomeraceae</taxon>
        <taxon>Glomus</taxon>
    </lineage>
</organism>